<dbReference type="PROSITE" id="PS50110">
    <property type="entry name" value="RESPONSE_REGULATORY"/>
    <property type="match status" value="1"/>
</dbReference>
<evidence type="ECO:0000259" key="6">
    <source>
        <dbReference type="PROSITE" id="PS50110"/>
    </source>
</evidence>
<dbReference type="Gene3D" id="1.10.10.60">
    <property type="entry name" value="Homeodomain-like"/>
    <property type="match status" value="2"/>
</dbReference>
<dbReference type="InterPro" id="IPR011006">
    <property type="entry name" value="CheY-like_superfamily"/>
</dbReference>
<organism evidence="7 8">
    <name type="scientific">Paenibacillus taihuensis</name>
    <dbReference type="NCBI Taxonomy" id="1156355"/>
    <lineage>
        <taxon>Bacteria</taxon>
        <taxon>Bacillati</taxon>
        <taxon>Bacillota</taxon>
        <taxon>Bacilli</taxon>
        <taxon>Bacillales</taxon>
        <taxon>Paenibacillaceae</taxon>
        <taxon>Paenibacillus</taxon>
    </lineage>
</organism>
<keyword evidence="3" id="KW-0804">Transcription</keyword>
<dbReference type="SMART" id="SM00448">
    <property type="entry name" value="REC"/>
    <property type="match status" value="1"/>
</dbReference>
<dbReference type="PANTHER" id="PTHR43280:SF28">
    <property type="entry name" value="HTH-TYPE TRANSCRIPTIONAL ACTIVATOR RHAS"/>
    <property type="match status" value="1"/>
</dbReference>
<keyword evidence="4" id="KW-0597">Phosphoprotein</keyword>
<dbReference type="PROSITE" id="PS01124">
    <property type="entry name" value="HTH_ARAC_FAMILY_2"/>
    <property type="match status" value="1"/>
</dbReference>
<feature type="modified residue" description="4-aspartylphosphate" evidence="4">
    <location>
        <position position="55"/>
    </location>
</feature>
<evidence type="ECO:0000256" key="4">
    <source>
        <dbReference type="PROSITE-ProRule" id="PRU00169"/>
    </source>
</evidence>
<name>A0A3D9S351_9BACL</name>
<dbReference type="InterPro" id="IPR018060">
    <property type="entry name" value="HTH_AraC"/>
</dbReference>
<evidence type="ECO:0000256" key="3">
    <source>
        <dbReference type="ARBA" id="ARBA00023163"/>
    </source>
</evidence>
<dbReference type="InterPro" id="IPR009057">
    <property type="entry name" value="Homeodomain-like_sf"/>
</dbReference>
<dbReference type="PROSITE" id="PS00041">
    <property type="entry name" value="HTH_ARAC_FAMILY_1"/>
    <property type="match status" value="1"/>
</dbReference>
<keyword evidence="2" id="KW-0238">DNA-binding</keyword>
<dbReference type="Pfam" id="PF00072">
    <property type="entry name" value="Response_reg"/>
    <property type="match status" value="1"/>
</dbReference>
<dbReference type="PANTHER" id="PTHR43280">
    <property type="entry name" value="ARAC-FAMILY TRANSCRIPTIONAL REGULATOR"/>
    <property type="match status" value="1"/>
</dbReference>
<dbReference type="SUPFAM" id="SSF46689">
    <property type="entry name" value="Homeodomain-like"/>
    <property type="match status" value="2"/>
</dbReference>
<evidence type="ECO:0000313" key="7">
    <source>
        <dbReference type="EMBL" id="REE86445.1"/>
    </source>
</evidence>
<dbReference type="InterPro" id="IPR001789">
    <property type="entry name" value="Sig_transdc_resp-reg_receiver"/>
</dbReference>
<evidence type="ECO:0000313" key="8">
    <source>
        <dbReference type="Proteomes" id="UP000256304"/>
    </source>
</evidence>
<feature type="domain" description="HTH araC/xylS-type" evidence="5">
    <location>
        <begin position="290"/>
        <end position="388"/>
    </location>
</feature>
<dbReference type="GO" id="GO:0043565">
    <property type="term" value="F:sequence-specific DNA binding"/>
    <property type="evidence" value="ECO:0007669"/>
    <property type="project" value="InterPro"/>
</dbReference>
<dbReference type="Pfam" id="PF12833">
    <property type="entry name" value="HTH_18"/>
    <property type="match status" value="1"/>
</dbReference>
<keyword evidence="8" id="KW-1185">Reference proteome</keyword>
<dbReference type="SMART" id="SM00342">
    <property type="entry name" value="HTH_ARAC"/>
    <property type="match status" value="1"/>
</dbReference>
<dbReference type="InterPro" id="IPR018062">
    <property type="entry name" value="HTH_AraC-typ_CS"/>
</dbReference>
<dbReference type="GO" id="GO:0000160">
    <property type="term" value="P:phosphorelay signal transduction system"/>
    <property type="evidence" value="ECO:0007669"/>
    <property type="project" value="InterPro"/>
</dbReference>
<dbReference type="SUPFAM" id="SSF52172">
    <property type="entry name" value="CheY-like"/>
    <property type="match status" value="1"/>
</dbReference>
<proteinExistence type="predicted"/>
<reference evidence="7 8" key="1">
    <citation type="submission" date="2018-08" db="EMBL/GenBank/DDBJ databases">
        <title>Genomic Encyclopedia of Type Strains, Phase III (KMG-III): the genomes of soil and plant-associated and newly described type strains.</title>
        <authorList>
            <person name="Whitman W."/>
        </authorList>
    </citation>
    <scope>NUCLEOTIDE SEQUENCE [LARGE SCALE GENOMIC DNA]</scope>
    <source>
        <strain evidence="7 8">CGMCC 1.10966</strain>
    </source>
</reference>
<dbReference type="EMBL" id="QTTN01000010">
    <property type="protein sequence ID" value="REE86445.1"/>
    <property type="molecule type" value="Genomic_DNA"/>
</dbReference>
<dbReference type="GO" id="GO:0003700">
    <property type="term" value="F:DNA-binding transcription factor activity"/>
    <property type="evidence" value="ECO:0007669"/>
    <property type="project" value="InterPro"/>
</dbReference>
<accession>A0A3D9S351</accession>
<sequence length="393" mass="44983">MAVSILITDDESVIREGVKRTIKRAFPAYEVHLAASAEEAVHVLESQQIDIVLTDILMPGIDGLEFMKMSRRKYPHVKWVVISAHSEFSYAQKAVRLGARDYLLKPIGKQRLEELIDQLAEEAREETASTKEGELLKTNLKYLREAVFQRLASGLALGNLDIAPLIERYPEFRLVMVRIEEAVKNVQLEHFIIENVLSELIDLHGQGFVVSFDRQSLLGLVQLKNNKTEEGLAQDLHKHLSHYLKVPFHITYSDDIKEFSRIPEEVRRLRQATAPVASDRPEGSGDKAIEVALQYLKAHYNEELSLERVASVVFLNPIYFSQLFKQKTGQGYKDYVISLRIEQAKELLQQSGLKLAEIAERIGYADVRHFTQVFRRKMNVTPTEYRQQIAAEL</sequence>
<dbReference type="InterPro" id="IPR020449">
    <property type="entry name" value="Tscrpt_reg_AraC-type_HTH"/>
</dbReference>
<keyword evidence="1" id="KW-0805">Transcription regulation</keyword>
<dbReference type="Proteomes" id="UP000256304">
    <property type="component" value="Unassembled WGS sequence"/>
</dbReference>
<feature type="domain" description="Response regulatory" evidence="6">
    <location>
        <begin position="4"/>
        <end position="120"/>
    </location>
</feature>
<dbReference type="PRINTS" id="PR00032">
    <property type="entry name" value="HTHARAC"/>
</dbReference>
<protein>
    <submittedName>
        <fullName evidence="7">Two-component system response regulator YesN</fullName>
    </submittedName>
</protein>
<evidence type="ECO:0000259" key="5">
    <source>
        <dbReference type="PROSITE" id="PS01124"/>
    </source>
</evidence>
<dbReference type="CDD" id="cd17536">
    <property type="entry name" value="REC_YesN-like"/>
    <property type="match status" value="1"/>
</dbReference>
<evidence type="ECO:0000256" key="2">
    <source>
        <dbReference type="ARBA" id="ARBA00023125"/>
    </source>
</evidence>
<dbReference type="AlphaFoldDB" id="A0A3D9S351"/>
<evidence type="ECO:0000256" key="1">
    <source>
        <dbReference type="ARBA" id="ARBA00023015"/>
    </source>
</evidence>
<gene>
    <name evidence="7" type="ORF">A8990_11054</name>
</gene>
<dbReference type="Gene3D" id="3.40.50.2300">
    <property type="match status" value="1"/>
</dbReference>
<comment type="caution">
    <text evidence="7">The sequence shown here is derived from an EMBL/GenBank/DDBJ whole genome shotgun (WGS) entry which is preliminary data.</text>
</comment>